<evidence type="ECO:0000313" key="2">
    <source>
        <dbReference type="Proteomes" id="UP000236291"/>
    </source>
</evidence>
<dbReference type="Proteomes" id="UP000236291">
    <property type="component" value="Unassembled WGS sequence"/>
</dbReference>
<dbReference type="EMBL" id="ASHM01145840">
    <property type="protein sequence ID" value="PNX62127.1"/>
    <property type="molecule type" value="Genomic_DNA"/>
</dbReference>
<accession>A0A2K3K764</accession>
<evidence type="ECO:0000313" key="1">
    <source>
        <dbReference type="EMBL" id="PNX62127.1"/>
    </source>
</evidence>
<reference evidence="1 2" key="1">
    <citation type="journal article" date="2014" name="Am. J. Bot.">
        <title>Genome assembly and annotation for red clover (Trifolium pratense; Fabaceae).</title>
        <authorList>
            <person name="Istvanek J."/>
            <person name="Jaros M."/>
            <person name="Krenek A."/>
            <person name="Repkova J."/>
        </authorList>
    </citation>
    <scope>NUCLEOTIDE SEQUENCE [LARGE SCALE GENOMIC DNA]</scope>
    <source>
        <strain evidence="2">cv. Tatra</strain>
        <tissue evidence="1">Young leaves</tissue>
    </source>
</reference>
<reference evidence="1 2" key="2">
    <citation type="journal article" date="2017" name="Front. Plant Sci.">
        <title>Gene Classification and Mining of Molecular Markers Useful in Red Clover (Trifolium pratense) Breeding.</title>
        <authorList>
            <person name="Istvanek J."/>
            <person name="Dluhosova J."/>
            <person name="Dluhos P."/>
            <person name="Patkova L."/>
            <person name="Nedelnik J."/>
            <person name="Repkova J."/>
        </authorList>
    </citation>
    <scope>NUCLEOTIDE SEQUENCE [LARGE SCALE GENOMIC DNA]</scope>
    <source>
        <strain evidence="2">cv. Tatra</strain>
        <tissue evidence="1">Young leaves</tissue>
    </source>
</reference>
<name>A0A2K3K764_TRIPR</name>
<sequence length="64" mass="7110">MWAAACRTGLAVHGGEMSHRKGVCEKGIAPEEGGQTGSLRWRRNCTKENSKTFFLLLTETEEQN</sequence>
<proteinExistence type="predicted"/>
<organism evidence="1 2">
    <name type="scientific">Trifolium pratense</name>
    <name type="common">Red clover</name>
    <dbReference type="NCBI Taxonomy" id="57577"/>
    <lineage>
        <taxon>Eukaryota</taxon>
        <taxon>Viridiplantae</taxon>
        <taxon>Streptophyta</taxon>
        <taxon>Embryophyta</taxon>
        <taxon>Tracheophyta</taxon>
        <taxon>Spermatophyta</taxon>
        <taxon>Magnoliopsida</taxon>
        <taxon>eudicotyledons</taxon>
        <taxon>Gunneridae</taxon>
        <taxon>Pentapetalae</taxon>
        <taxon>rosids</taxon>
        <taxon>fabids</taxon>
        <taxon>Fabales</taxon>
        <taxon>Fabaceae</taxon>
        <taxon>Papilionoideae</taxon>
        <taxon>50 kb inversion clade</taxon>
        <taxon>NPAAA clade</taxon>
        <taxon>Hologalegina</taxon>
        <taxon>IRL clade</taxon>
        <taxon>Trifolieae</taxon>
        <taxon>Trifolium</taxon>
    </lineage>
</organism>
<protein>
    <submittedName>
        <fullName evidence="1">Uncharacterized protein</fullName>
    </submittedName>
</protein>
<comment type="caution">
    <text evidence="1">The sequence shown here is derived from an EMBL/GenBank/DDBJ whole genome shotgun (WGS) entry which is preliminary data.</text>
</comment>
<gene>
    <name evidence="1" type="ORF">L195_g061003</name>
</gene>
<dbReference type="AlphaFoldDB" id="A0A2K3K764"/>